<accession>A0A8X6N358</accession>
<dbReference type="EMBL" id="BMAW01099672">
    <property type="protein sequence ID" value="GFS91122.1"/>
    <property type="molecule type" value="Genomic_DNA"/>
</dbReference>
<feature type="non-terminal residue" evidence="1">
    <location>
        <position position="75"/>
    </location>
</feature>
<sequence length="75" mass="8379">MRFVIPARINFVNIIQNFRLFGGFYEKGRGKEREPEAVTLPISVRNAARCVADTAVVLSYGLRSAVVLSVELRPV</sequence>
<gene>
    <name evidence="1" type="ORF">NPIL_341941</name>
</gene>
<evidence type="ECO:0000313" key="2">
    <source>
        <dbReference type="Proteomes" id="UP000887013"/>
    </source>
</evidence>
<organism evidence="1 2">
    <name type="scientific">Nephila pilipes</name>
    <name type="common">Giant wood spider</name>
    <name type="synonym">Nephila maculata</name>
    <dbReference type="NCBI Taxonomy" id="299642"/>
    <lineage>
        <taxon>Eukaryota</taxon>
        <taxon>Metazoa</taxon>
        <taxon>Ecdysozoa</taxon>
        <taxon>Arthropoda</taxon>
        <taxon>Chelicerata</taxon>
        <taxon>Arachnida</taxon>
        <taxon>Araneae</taxon>
        <taxon>Araneomorphae</taxon>
        <taxon>Entelegynae</taxon>
        <taxon>Araneoidea</taxon>
        <taxon>Nephilidae</taxon>
        <taxon>Nephila</taxon>
    </lineage>
</organism>
<protein>
    <submittedName>
        <fullName evidence="1">Uncharacterized protein</fullName>
    </submittedName>
</protein>
<keyword evidence="2" id="KW-1185">Reference proteome</keyword>
<comment type="caution">
    <text evidence="1">The sequence shown here is derived from an EMBL/GenBank/DDBJ whole genome shotgun (WGS) entry which is preliminary data.</text>
</comment>
<evidence type="ECO:0000313" key="1">
    <source>
        <dbReference type="EMBL" id="GFS91122.1"/>
    </source>
</evidence>
<dbReference type="Proteomes" id="UP000887013">
    <property type="component" value="Unassembled WGS sequence"/>
</dbReference>
<reference evidence="1" key="1">
    <citation type="submission" date="2020-08" db="EMBL/GenBank/DDBJ databases">
        <title>Multicomponent nature underlies the extraordinary mechanical properties of spider dragline silk.</title>
        <authorList>
            <person name="Kono N."/>
            <person name="Nakamura H."/>
            <person name="Mori M."/>
            <person name="Yoshida Y."/>
            <person name="Ohtoshi R."/>
            <person name="Malay A.D."/>
            <person name="Moran D.A.P."/>
            <person name="Tomita M."/>
            <person name="Numata K."/>
            <person name="Arakawa K."/>
        </authorList>
    </citation>
    <scope>NUCLEOTIDE SEQUENCE</scope>
</reference>
<proteinExistence type="predicted"/>
<name>A0A8X6N358_NEPPI</name>
<dbReference type="AlphaFoldDB" id="A0A8X6N358"/>